<dbReference type="STRING" id="1122192.SAMN02745673_01795"/>
<dbReference type="InterPro" id="IPR000792">
    <property type="entry name" value="Tscrpt_reg_LuxR_C"/>
</dbReference>
<dbReference type="SMART" id="SM00421">
    <property type="entry name" value="HTH_LUXR"/>
    <property type="match status" value="1"/>
</dbReference>
<gene>
    <name evidence="3" type="ORF">SAMN02745673_01795</name>
</gene>
<name>A0A1T4PFH8_9ACTN</name>
<dbReference type="Pfam" id="PF00196">
    <property type="entry name" value="GerE"/>
    <property type="match status" value="1"/>
</dbReference>
<proteinExistence type="predicted"/>
<reference evidence="3 4" key="1">
    <citation type="submission" date="2017-02" db="EMBL/GenBank/DDBJ databases">
        <authorList>
            <person name="Peterson S.W."/>
        </authorList>
    </citation>
    <scope>NUCLEOTIDE SEQUENCE [LARGE SCALE GENOMIC DNA]</scope>
    <source>
        <strain evidence="3 4">DSM 45154</strain>
    </source>
</reference>
<feature type="region of interest" description="Disordered" evidence="1">
    <location>
        <begin position="62"/>
        <end position="112"/>
    </location>
</feature>
<dbReference type="PROSITE" id="PS50043">
    <property type="entry name" value="HTH_LUXR_2"/>
    <property type="match status" value="1"/>
</dbReference>
<dbReference type="Proteomes" id="UP000190637">
    <property type="component" value="Unassembled WGS sequence"/>
</dbReference>
<organism evidence="3 4">
    <name type="scientific">Marinactinospora thermotolerans DSM 45154</name>
    <dbReference type="NCBI Taxonomy" id="1122192"/>
    <lineage>
        <taxon>Bacteria</taxon>
        <taxon>Bacillati</taxon>
        <taxon>Actinomycetota</taxon>
        <taxon>Actinomycetes</taxon>
        <taxon>Streptosporangiales</taxon>
        <taxon>Nocardiopsidaceae</taxon>
        <taxon>Marinactinospora</taxon>
    </lineage>
</organism>
<dbReference type="SUPFAM" id="SSF46894">
    <property type="entry name" value="C-terminal effector domain of the bipartite response regulators"/>
    <property type="match status" value="1"/>
</dbReference>
<dbReference type="Gene3D" id="1.10.10.10">
    <property type="entry name" value="Winged helix-like DNA-binding domain superfamily/Winged helix DNA-binding domain"/>
    <property type="match status" value="1"/>
</dbReference>
<sequence length="175" mass="19146">MLRETSEGYSIAEIAARFHLAEGTVHNHLSDATQKTRTRTRIRHQPARYAREHDRLWAAVAAPRRSGDRRGAAAASGPDAPSPIRPGTPARRRAPGRAGEPLRSRTGPPAGQWLPVSSPVRVVWMRALCSLRPTISTVLRRAAYLVVIASRAATVEASQMWARVRSMTTWSGSPA</sequence>
<keyword evidence="3" id="KW-0238">DNA-binding</keyword>
<accession>A0A1T4PFH8</accession>
<evidence type="ECO:0000313" key="4">
    <source>
        <dbReference type="Proteomes" id="UP000190637"/>
    </source>
</evidence>
<evidence type="ECO:0000259" key="2">
    <source>
        <dbReference type="PROSITE" id="PS50043"/>
    </source>
</evidence>
<dbReference type="GO" id="GO:0003677">
    <property type="term" value="F:DNA binding"/>
    <property type="evidence" value="ECO:0007669"/>
    <property type="project" value="UniProtKB-KW"/>
</dbReference>
<protein>
    <submittedName>
        <fullName evidence="3">Response regulator containing a CheY-like receiver domain and an HTH DNA-binding domain</fullName>
    </submittedName>
</protein>
<feature type="domain" description="HTH luxR-type" evidence="2">
    <location>
        <begin position="1"/>
        <end position="54"/>
    </location>
</feature>
<dbReference type="InterPro" id="IPR036388">
    <property type="entry name" value="WH-like_DNA-bd_sf"/>
</dbReference>
<keyword evidence="4" id="KW-1185">Reference proteome</keyword>
<dbReference type="InterPro" id="IPR016032">
    <property type="entry name" value="Sig_transdc_resp-reg_C-effctor"/>
</dbReference>
<evidence type="ECO:0000313" key="3">
    <source>
        <dbReference type="EMBL" id="SJZ90325.1"/>
    </source>
</evidence>
<dbReference type="EMBL" id="FUWS01000004">
    <property type="protein sequence ID" value="SJZ90325.1"/>
    <property type="molecule type" value="Genomic_DNA"/>
</dbReference>
<dbReference type="AlphaFoldDB" id="A0A1T4PFH8"/>
<dbReference type="GO" id="GO:0006355">
    <property type="term" value="P:regulation of DNA-templated transcription"/>
    <property type="evidence" value="ECO:0007669"/>
    <property type="project" value="InterPro"/>
</dbReference>
<evidence type="ECO:0000256" key="1">
    <source>
        <dbReference type="SAM" id="MobiDB-lite"/>
    </source>
</evidence>